<dbReference type="EMBL" id="CAUJNA010000060">
    <property type="protein sequence ID" value="CAJ1371200.1"/>
    <property type="molecule type" value="Genomic_DNA"/>
</dbReference>
<keyword evidence="3" id="KW-1185">Reference proteome</keyword>
<evidence type="ECO:0000313" key="3">
    <source>
        <dbReference type="Proteomes" id="UP001178507"/>
    </source>
</evidence>
<feature type="compositionally biased region" description="Low complexity" evidence="1">
    <location>
        <begin position="157"/>
        <end position="166"/>
    </location>
</feature>
<dbReference type="AlphaFoldDB" id="A0AA36HM92"/>
<comment type="caution">
    <text evidence="2">The sequence shown here is derived from an EMBL/GenBank/DDBJ whole genome shotgun (WGS) entry which is preliminary data.</text>
</comment>
<accession>A0AA36HM92</accession>
<gene>
    <name evidence="2" type="ORF">EVOR1521_LOCUS1568</name>
</gene>
<name>A0AA36HM92_9DINO</name>
<organism evidence="2 3">
    <name type="scientific">Effrenium voratum</name>
    <dbReference type="NCBI Taxonomy" id="2562239"/>
    <lineage>
        <taxon>Eukaryota</taxon>
        <taxon>Sar</taxon>
        <taxon>Alveolata</taxon>
        <taxon>Dinophyceae</taxon>
        <taxon>Suessiales</taxon>
        <taxon>Symbiodiniaceae</taxon>
        <taxon>Effrenium</taxon>
    </lineage>
</organism>
<evidence type="ECO:0000313" key="2">
    <source>
        <dbReference type="EMBL" id="CAJ1371200.1"/>
    </source>
</evidence>
<proteinExistence type="predicted"/>
<feature type="region of interest" description="Disordered" evidence="1">
    <location>
        <begin position="112"/>
        <end position="172"/>
    </location>
</feature>
<feature type="region of interest" description="Disordered" evidence="1">
    <location>
        <begin position="212"/>
        <end position="240"/>
    </location>
</feature>
<evidence type="ECO:0000256" key="1">
    <source>
        <dbReference type="SAM" id="MobiDB-lite"/>
    </source>
</evidence>
<dbReference type="Proteomes" id="UP001178507">
    <property type="component" value="Unassembled WGS sequence"/>
</dbReference>
<feature type="compositionally biased region" description="Basic and acidic residues" evidence="1">
    <location>
        <begin position="127"/>
        <end position="143"/>
    </location>
</feature>
<feature type="compositionally biased region" description="Acidic residues" evidence="1">
    <location>
        <begin position="112"/>
        <end position="126"/>
    </location>
</feature>
<sequence>MASSSASALEFMVRVFHENFEEVPEVKVSVEATTTLEDFMKLLRENATIADLTFENPRLAGVCDNGWLPRMKEDMTVADYMVDYNDRFHQEGFHFALVEKDHHHEMLADNEDEVESMIESDSDLTEGSDKQDEDDKKTDRDGSESDDDGGHSPPPSSGAMPSSGGYPLTGASAGFETLEDKTLEELEEMVASIKVQGTLLVKRLKEVKDKVKEVRTATKAERDAAKRKEQNKTKTENDARDRAQNITLNIRPSSEMMPFTVAVKKGDPVKMVKMRTMSHVHPDMEGEKKLMKKAKSFVFTHNNKAMEYDISTHRTTCRKYGLLDGDVITLASVGVGGAPVRKTIFKPKVMGTGSFITDDDKSLFELAFNMGKSVAILKKMDFDTFLKDCGETELEEMKKFFESDRSKMELKLLKSAEFLKSYKDMNALVVKLVYSMDYLKDLMCDSILDKCDSKLSKCKDTVIRSIDIALALKRGKADMET</sequence>
<protein>
    <submittedName>
        <fullName evidence="2">Uncharacterized protein</fullName>
    </submittedName>
</protein>
<reference evidence="2" key="1">
    <citation type="submission" date="2023-08" db="EMBL/GenBank/DDBJ databases">
        <authorList>
            <person name="Chen Y."/>
            <person name="Shah S."/>
            <person name="Dougan E. K."/>
            <person name="Thang M."/>
            <person name="Chan C."/>
        </authorList>
    </citation>
    <scope>NUCLEOTIDE SEQUENCE</scope>
</reference>